<keyword evidence="1" id="KW-0614">Plasmid</keyword>
<accession>A0A5P9CQ18</accession>
<dbReference type="KEGG" id="vaq:FIV01_18080"/>
<name>A0A5P9CQ18_9VIBR</name>
<gene>
    <name evidence="1" type="ORF">FIV01_18080</name>
</gene>
<dbReference type="AlphaFoldDB" id="A0A5P9CQ18"/>
<evidence type="ECO:0000313" key="1">
    <source>
        <dbReference type="EMBL" id="QFT28304.1"/>
    </source>
</evidence>
<sequence length="96" mass="11321">MEESKNGTYRVHSRKYRYPNGRTKKIIYKYKSAPKTDIQLEKDVFLLLEKVIDTYKQMSKSRQLESLSRMLSRLEMLDNTPQTPLTKAKKDFLGSS</sequence>
<evidence type="ECO:0000313" key="2">
    <source>
        <dbReference type="Proteomes" id="UP000326936"/>
    </source>
</evidence>
<geneLocation type="plasmid" evidence="2">
    <name>pthaf100_a</name>
</geneLocation>
<dbReference type="Proteomes" id="UP000326936">
    <property type="component" value="Plasmid pTHAF100_a"/>
</dbReference>
<proteinExistence type="predicted"/>
<organism evidence="1 2">
    <name type="scientific">Vibrio aquimaris</name>
    <dbReference type="NCBI Taxonomy" id="2587862"/>
    <lineage>
        <taxon>Bacteria</taxon>
        <taxon>Pseudomonadati</taxon>
        <taxon>Pseudomonadota</taxon>
        <taxon>Gammaproteobacteria</taxon>
        <taxon>Vibrionales</taxon>
        <taxon>Vibrionaceae</taxon>
        <taxon>Vibrio</taxon>
    </lineage>
</organism>
<reference evidence="1 2" key="1">
    <citation type="submission" date="2019-10" db="EMBL/GenBank/DDBJ databases">
        <title>Complete genome sequence of Vibrio sp. strain THAF100, isolated from non-filtered water from the water column of tank 6 of a marine aquarium containing stony-coral fragments. Water maintained at 26 degree C.</title>
        <authorList>
            <person name="Ruckert C."/>
            <person name="Franco A."/>
            <person name="Kalinowski J."/>
            <person name="Glaeser S."/>
        </authorList>
    </citation>
    <scope>NUCLEOTIDE SEQUENCE [LARGE SCALE GENOMIC DNA]</scope>
    <source>
        <strain evidence="1 2">THAF100</strain>
        <plasmid evidence="2">pthaf100_a</plasmid>
    </source>
</reference>
<protein>
    <submittedName>
        <fullName evidence="1">Uncharacterized protein</fullName>
    </submittedName>
</protein>
<keyword evidence="2" id="KW-1185">Reference proteome</keyword>
<dbReference type="EMBL" id="CP045351">
    <property type="protein sequence ID" value="QFT28304.1"/>
    <property type="molecule type" value="Genomic_DNA"/>
</dbReference>